<feature type="compositionally biased region" description="Acidic residues" evidence="1">
    <location>
        <begin position="206"/>
        <end position="223"/>
    </location>
</feature>
<gene>
    <name evidence="3" type="primary">CCDC97</name>
    <name evidence="3" type="ORF">Bhyg_10860</name>
</gene>
<feature type="region of interest" description="Disordered" evidence="1">
    <location>
        <begin position="202"/>
        <end position="227"/>
    </location>
</feature>
<reference evidence="3" key="1">
    <citation type="submission" date="2022-07" db="EMBL/GenBank/DDBJ databases">
        <authorList>
            <person name="Trinca V."/>
            <person name="Uliana J.V.C."/>
            <person name="Torres T.T."/>
            <person name="Ward R.J."/>
            <person name="Monesi N."/>
        </authorList>
    </citation>
    <scope>NUCLEOTIDE SEQUENCE</scope>
    <source>
        <strain evidence="3">HSMRA1968</strain>
        <tissue evidence="3">Whole embryos</tissue>
    </source>
</reference>
<keyword evidence="4" id="KW-1185">Reference proteome</keyword>
<feature type="domain" description="CCD97-like C-terminal" evidence="2">
    <location>
        <begin position="129"/>
        <end position="333"/>
    </location>
</feature>
<evidence type="ECO:0000256" key="1">
    <source>
        <dbReference type="SAM" id="MobiDB-lite"/>
    </source>
</evidence>
<feature type="region of interest" description="Disordered" evidence="1">
    <location>
        <begin position="330"/>
        <end position="354"/>
    </location>
</feature>
<dbReference type="InterPro" id="IPR018613">
    <property type="entry name" value="Ccdc97-like"/>
</dbReference>
<dbReference type="EMBL" id="WJQU01000003">
    <property type="protein sequence ID" value="KAJ6638127.1"/>
    <property type="molecule type" value="Genomic_DNA"/>
</dbReference>
<dbReference type="OrthoDB" id="333176at2759"/>
<evidence type="ECO:0000313" key="3">
    <source>
        <dbReference type="EMBL" id="KAJ6638127.1"/>
    </source>
</evidence>
<dbReference type="PANTHER" id="PTHR31840">
    <property type="entry name" value="COILED-COIL DOMAIN-CONTAINING PROTEIN 97"/>
    <property type="match status" value="1"/>
</dbReference>
<name>A0A9Q0MWY0_9DIPT</name>
<dbReference type="Proteomes" id="UP001151699">
    <property type="component" value="Chromosome X"/>
</dbReference>
<accession>A0A9Q0MWY0</accession>
<evidence type="ECO:0000313" key="4">
    <source>
        <dbReference type="Proteomes" id="UP001151699"/>
    </source>
</evidence>
<organism evidence="3 4">
    <name type="scientific">Pseudolycoriella hygida</name>
    <dbReference type="NCBI Taxonomy" id="35572"/>
    <lineage>
        <taxon>Eukaryota</taxon>
        <taxon>Metazoa</taxon>
        <taxon>Ecdysozoa</taxon>
        <taxon>Arthropoda</taxon>
        <taxon>Hexapoda</taxon>
        <taxon>Insecta</taxon>
        <taxon>Pterygota</taxon>
        <taxon>Neoptera</taxon>
        <taxon>Endopterygota</taxon>
        <taxon>Diptera</taxon>
        <taxon>Nematocera</taxon>
        <taxon>Sciaroidea</taxon>
        <taxon>Sciaridae</taxon>
        <taxon>Pseudolycoriella</taxon>
    </lineage>
</organism>
<proteinExistence type="predicted"/>
<dbReference type="Pfam" id="PF09747">
    <property type="entry name" value="CCD97-like_C"/>
    <property type="match status" value="1"/>
</dbReference>
<dbReference type="AlphaFoldDB" id="A0A9Q0MWY0"/>
<comment type="caution">
    <text evidence="3">The sequence shown here is derived from an EMBL/GenBank/DDBJ whole genome shotgun (WGS) entry which is preliminary data.</text>
</comment>
<dbReference type="PANTHER" id="PTHR31840:SF1">
    <property type="entry name" value="COILED-COIL DOMAIN-CONTAINING PROTEIN 97"/>
    <property type="match status" value="1"/>
</dbReference>
<sequence>MEKTLNEDQVHSMTSQLESLESTKILDFCGEELPTKKMIDHLVSENKAFFRSQQINDPDITDMERRSIAENLLHESHTKFLFRFGSHLQEEHLSFFDSQRYSSNDEYEIKFLLKDIRTKLKHRARDVRNRRFMALQKMLDSTTYFSEKEMMCREPLLYEQLIGRYMTAGERRLRDGVDEDAEYSGVLLQRISNDHVSELKKKQENDELADYDSDDSASGDADDNMSHRNGIINEELFPQTPVSFRHHWGEFDVKESVTNPPVQEAARKLVPKQNYITAEEKDLLKEEFIGIMHSKFLSGEDTEFNYADVDDNMDYDDIELQSQDQEDKYFDADDDSCSGVAQTNEHATDSSEDELDVPQLFKVIKLKTLTCRK</sequence>
<evidence type="ECO:0000259" key="2">
    <source>
        <dbReference type="Pfam" id="PF09747"/>
    </source>
</evidence>
<protein>
    <submittedName>
        <fullName evidence="3">Coiled-coil domain-containing protein 97</fullName>
    </submittedName>
</protein>
<dbReference type="InterPro" id="IPR040233">
    <property type="entry name" value="CCD97-like_C"/>
</dbReference>